<feature type="compositionally biased region" description="Low complexity" evidence="1">
    <location>
        <begin position="320"/>
        <end position="334"/>
    </location>
</feature>
<evidence type="ECO:0000256" key="1">
    <source>
        <dbReference type="SAM" id="MobiDB-lite"/>
    </source>
</evidence>
<keyword evidence="4" id="KW-1185">Reference proteome</keyword>
<organism evidence="3 4">
    <name type="scientific">Streptomyces axinellae</name>
    <dbReference type="NCBI Taxonomy" id="552788"/>
    <lineage>
        <taxon>Bacteria</taxon>
        <taxon>Bacillati</taxon>
        <taxon>Actinomycetota</taxon>
        <taxon>Actinomycetes</taxon>
        <taxon>Kitasatosporales</taxon>
        <taxon>Streptomycetaceae</taxon>
        <taxon>Streptomyces</taxon>
    </lineage>
</organism>
<sequence length="439" mass="43947">MDKKDIAEHQEHDEEGSKKRRSLDLSLPQVLGSAVAAVVAAFAAGQLGVYGTFLGAGVVSLVATSGGPIFQHFFSRTGEQLKEVAVPPKARQVPHGDPAGGWKDDGGLDASQAHRSAQANEHTAFADEYGGYDEHGGHAASPSAPDAPGRTAGSGQAAQHARHTRATRLLRVADPESASAGVAGAAPGRERSPDQVQMLDTSAVTRMLPGATGTQGGPGAERDDATRVLGTLKRAGAPAPAQADAARLPGDGEFTPGTTHGTRWRGWRRALLPALVVFGLSIGGVTVYELLSGHNVSGGKGTSISDVFRTGNGSSGNTGPGTTPATPDPGQSEDGNGGAGDGQKGSGSPSADPGHSGSGDRRGEPGSGDTDDKTTSSPDPGSTRHPGTGEGDGESGSTSDPSGSGSQQDEGDNTGSGNGDGSGSGNLPQRQQQGADPQD</sequence>
<dbReference type="RefSeq" id="WP_344568197.1">
    <property type="nucleotide sequence ID" value="NZ_BAAARJ010000015.1"/>
</dbReference>
<feature type="region of interest" description="Disordered" evidence="1">
    <location>
        <begin position="236"/>
        <end position="262"/>
    </location>
</feature>
<gene>
    <name evidence="3" type="ORF">GCM10009863_45610</name>
</gene>
<feature type="region of interest" description="Disordered" evidence="1">
    <location>
        <begin position="87"/>
        <end position="195"/>
    </location>
</feature>
<feature type="region of interest" description="Disordered" evidence="1">
    <location>
        <begin position="1"/>
        <end position="22"/>
    </location>
</feature>
<feature type="region of interest" description="Disordered" evidence="1">
    <location>
        <begin position="295"/>
        <end position="439"/>
    </location>
</feature>
<reference evidence="3 4" key="1">
    <citation type="journal article" date="2019" name="Int. J. Syst. Evol. Microbiol.">
        <title>The Global Catalogue of Microorganisms (GCM) 10K type strain sequencing project: providing services to taxonomists for standard genome sequencing and annotation.</title>
        <authorList>
            <consortium name="The Broad Institute Genomics Platform"/>
            <consortium name="The Broad Institute Genome Sequencing Center for Infectious Disease"/>
            <person name="Wu L."/>
            <person name="Ma J."/>
        </authorList>
    </citation>
    <scope>NUCLEOTIDE SEQUENCE [LARGE SCALE GENOMIC DNA]</scope>
    <source>
        <strain evidence="3 4">JCM 16373</strain>
    </source>
</reference>
<feature type="compositionally biased region" description="Gly residues" evidence="1">
    <location>
        <begin position="414"/>
        <end position="424"/>
    </location>
</feature>
<feature type="compositionally biased region" description="Low complexity" evidence="1">
    <location>
        <begin position="177"/>
        <end position="186"/>
    </location>
</feature>
<feature type="compositionally biased region" description="Low complexity" evidence="1">
    <location>
        <begin position="395"/>
        <end position="408"/>
    </location>
</feature>
<feature type="transmembrane region" description="Helical" evidence="2">
    <location>
        <begin position="270"/>
        <end position="291"/>
    </location>
</feature>
<feature type="compositionally biased region" description="Basic and acidic residues" evidence="1">
    <location>
        <begin position="358"/>
        <end position="374"/>
    </location>
</feature>
<protein>
    <submittedName>
        <fullName evidence="3">Uncharacterized protein</fullName>
    </submittedName>
</protein>
<proteinExistence type="predicted"/>
<feature type="compositionally biased region" description="Low complexity" evidence="1">
    <location>
        <begin position="236"/>
        <end position="246"/>
    </location>
</feature>
<feature type="region of interest" description="Disordered" evidence="1">
    <location>
        <begin position="204"/>
        <end position="223"/>
    </location>
</feature>
<dbReference type="EMBL" id="BAAARJ010000015">
    <property type="protein sequence ID" value="GAA2625755.1"/>
    <property type="molecule type" value="Genomic_DNA"/>
</dbReference>
<feature type="compositionally biased region" description="Gly residues" evidence="1">
    <location>
        <begin position="335"/>
        <end position="345"/>
    </location>
</feature>
<feature type="compositionally biased region" description="Polar residues" evidence="1">
    <location>
        <begin position="427"/>
        <end position="439"/>
    </location>
</feature>
<dbReference type="Proteomes" id="UP001501447">
    <property type="component" value="Unassembled WGS sequence"/>
</dbReference>
<accession>A0ABN3QG97</accession>
<feature type="transmembrane region" description="Helical" evidence="2">
    <location>
        <begin position="25"/>
        <end position="44"/>
    </location>
</feature>
<evidence type="ECO:0000313" key="3">
    <source>
        <dbReference type="EMBL" id="GAA2625755.1"/>
    </source>
</evidence>
<keyword evidence="2" id="KW-0472">Membrane</keyword>
<keyword evidence="2" id="KW-0812">Transmembrane</keyword>
<name>A0ABN3QG97_9ACTN</name>
<comment type="caution">
    <text evidence="3">The sequence shown here is derived from an EMBL/GenBank/DDBJ whole genome shotgun (WGS) entry which is preliminary data.</text>
</comment>
<feature type="transmembrane region" description="Helical" evidence="2">
    <location>
        <begin position="50"/>
        <end position="70"/>
    </location>
</feature>
<evidence type="ECO:0000313" key="4">
    <source>
        <dbReference type="Proteomes" id="UP001501447"/>
    </source>
</evidence>
<evidence type="ECO:0000256" key="2">
    <source>
        <dbReference type="SAM" id="Phobius"/>
    </source>
</evidence>
<feature type="compositionally biased region" description="Basic and acidic residues" evidence="1">
    <location>
        <begin position="1"/>
        <end position="17"/>
    </location>
</feature>
<keyword evidence="2" id="KW-1133">Transmembrane helix</keyword>